<organism evidence="3 4">
    <name type="scientific">Volvox africanus</name>
    <dbReference type="NCBI Taxonomy" id="51714"/>
    <lineage>
        <taxon>Eukaryota</taxon>
        <taxon>Viridiplantae</taxon>
        <taxon>Chlorophyta</taxon>
        <taxon>core chlorophytes</taxon>
        <taxon>Chlorophyceae</taxon>
        <taxon>CS clade</taxon>
        <taxon>Chlamydomonadales</taxon>
        <taxon>Volvocaceae</taxon>
        <taxon>Volvox</taxon>
    </lineage>
</organism>
<feature type="region of interest" description="Disordered" evidence="1">
    <location>
        <begin position="58"/>
        <end position="90"/>
    </location>
</feature>
<feature type="non-terminal residue" evidence="3">
    <location>
        <position position="1"/>
    </location>
</feature>
<protein>
    <submittedName>
        <fullName evidence="3">Uncharacterized protein</fullName>
    </submittedName>
</protein>
<evidence type="ECO:0000313" key="4">
    <source>
        <dbReference type="Proteomes" id="UP001165090"/>
    </source>
</evidence>
<keyword evidence="2" id="KW-1133">Transmembrane helix</keyword>
<feature type="compositionally biased region" description="Polar residues" evidence="1">
    <location>
        <begin position="64"/>
        <end position="82"/>
    </location>
</feature>
<reference evidence="3 4" key="1">
    <citation type="journal article" date="2023" name="IScience">
        <title>Expanded male sex-determining region conserved during the evolution of homothallism in the green alga Volvox.</title>
        <authorList>
            <person name="Yamamoto K."/>
            <person name="Matsuzaki R."/>
            <person name="Mahakham W."/>
            <person name="Heman W."/>
            <person name="Sekimoto H."/>
            <person name="Kawachi M."/>
            <person name="Minakuchi Y."/>
            <person name="Toyoda A."/>
            <person name="Nozaki H."/>
        </authorList>
    </citation>
    <scope>NUCLEOTIDE SEQUENCE [LARGE SCALE GENOMIC DNA]</scope>
    <source>
        <strain evidence="3 4">NIES-4468</strain>
    </source>
</reference>
<keyword evidence="4" id="KW-1185">Reference proteome</keyword>
<dbReference type="CDD" id="cd12087">
    <property type="entry name" value="TM_EGFR-like"/>
    <property type="match status" value="1"/>
</dbReference>
<sequence length="250" mass="25609">PFIPSTMTVTSQYLKASVVFMGSSPYSWCDAPAQDDLVTQLAAALKLARANVTAVCKGQPGAESAQTGNRRLLQSDNNQDGGESTPACGSDGGAVYDVKIQVDPTVLMYDFKAKAHDAMMKHLNGICPLGDIDGSWANTGYVMTNSGAVASGEKEKSGKSGLASKTIPIVATVVGVGLIGLVVGITAYVYKKRKSGSLYQAGDSGSVIEEPNPVNNNNGALDKSLVITNGIFATTSGGSTGPAVPGSTGR</sequence>
<evidence type="ECO:0000256" key="2">
    <source>
        <dbReference type="SAM" id="Phobius"/>
    </source>
</evidence>
<evidence type="ECO:0000256" key="1">
    <source>
        <dbReference type="SAM" id="MobiDB-lite"/>
    </source>
</evidence>
<feature type="transmembrane region" description="Helical" evidence="2">
    <location>
        <begin position="169"/>
        <end position="190"/>
    </location>
</feature>
<comment type="caution">
    <text evidence="3">The sequence shown here is derived from an EMBL/GenBank/DDBJ whole genome shotgun (WGS) entry which is preliminary data.</text>
</comment>
<accession>A0ABQ5RRF6</accession>
<gene>
    <name evidence="3" type="ORF">VaNZ11_002180</name>
</gene>
<keyword evidence="2" id="KW-0472">Membrane</keyword>
<dbReference type="EMBL" id="BSDZ01000005">
    <property type="protein sequence ID" value="GLI60145.1"/>
    <property type="molecule type" value="Genomic_DNA"/>
</dbReference>
<keyword evidence="2" id="KW-0812">Transmembrane</keyword>
<name>A0ABQ5RRF6_9CHLO</name>
<dbReference type="Proteomes" id="UP001165090">
    <property type="component" value="Unassembled WGS sequence"/>
</dbReference>
<evidence type="ECO:0000313" key="3">
    <source>
        <dbReference type="EMBL" id="GLI60145.1"/>
    </source>
</evidence>
<proteinExistence type="predicted"/>